<comment type="caution">
    <text evidence="1">The sequence shown here is derived from an EMBL/GenBank/DDBJ whole genome shotgun (WGS) entry which is preliminary data.</text>
</comment>
<organism evidence="1 2">
    <name type="scientific">Paenibacillus nicotianae</name>
    <dbReference type="NCBI Taxonomy" id="1526551"/>
    <lineage>
        <taxon>Bacteria</taxon>
        <taxon>Bacillati</taxon>
        <taxon>Bacillota</taxon>
        <taxon>Bacilli</taxon>
        <taxon>Bacillales</taxon>
        <taxon>Paenibacillaceae</taxon>
        <taxon>Paenibacillus</taxon>
    </lineage>
</organism>
<dbReference type="EMBL" id="JBHUGF010000010">
    <property type="protein sequence ID" value="MFD1989403.1"/>
    <property type="molecule type" value="Genomic_DNA"/>
</dbReference>
<evidence type="ECO:0000313" key="2">
    <source>
        <dbReference type="Proteomes" id="UP001597403"/>
    </source>
</evidence>
<dbReference type="Proteomes" id="UP001597403">
    <property type="component" value="Unassembled WGS sequence"/>
</dbReference>
<reference evidence="2" key="1">
    <citation type="journal article" date="2019" name="Int. J. Syst. Evol. Microbiol.">
        <title>The Global Catalogue of Microorganisms (GCM) 10K type strain sequencing project: providing services to taxonomists for standard genome sequencing and annotation.</title>
        <authorList>
            <consortium name="The Broad Institute Genomics Platform"/>
            <consortium name="The Broad Institute Genome Sequencing Center for Infectious Disease"/>
            <person name="Wu L."/>
            <person name="Ma J."/>
        </authorList>
    </citation>
    <scope>NUCLEOTIDE SEQUENCE [LARGE SCALE GENOMIC DNA]</scope>
    <source>
        <strain evidence="2">CGMCC 1.15067</strain>
    </source>
</reference>
<sequence length="196" mass="23029">MSTYSSNQEQFMYQTIIKWITDDRWMMDILRNVRSLSLPDSWVCAGFVRSKIWDQLHQIEPRTPLTDIDVVYYDATDLDKKTEKVWEQQLSRIQPELPWSVKNEARMHIVNGIAPYDSTVDAISYFPETATALGVRLDEQDQLILVAPCGLTDVFEMNIRVNPHFLQGRGDMETYTQRIQQKNWQHTWDRLTVVDS</sequence>
<dbReference type="PANTHER" id="PTHR39166:SF1">
    <property type="entry name" value="BLL1166 PROTEIN"/>
    <property type="match status" value="1"/>
</dbReference>
<evidence type="ECO:0000313" key="1">
    <source>
        <dbReference type="EMBL" id="MFD1989403.1"/>
    </source>
</evidence>
<protein>
    <submittedName>
        <fullName evidence="1">Nucleotidyltransferase family protein</fullName>
    </submittedName>
</protein>
<gene>
    <name evidence="1" type="ORF">ACFSGI_05495</name>
</gene>
<proteinExistence type="predicted"/>
<dbReference type="PANTHER" id="PTHR39166">
    <property type="entry name" value="BLL1166 PROTEIN"/>
    <property type="match status" value="1"/>
</dbReference>
<dbReference type="RefSeq" id="WP_379282652.1">
    <property type="nucleotide sequence ID" value="NZ_JBHUGF010000010.1"/>
</dbReference>
<keyword evidence="2" id="KW-1185">Reference proteome</keyword>
<dbReference type="Pfam" id="PF06042">
    <property type="entry name" value="NTP_transf_6"/>
    <property type="match status" value="1"/>
</dbReference>
<dbReference type="InterPro" id="IPR009267">
    <property type="entry name" value="NTP_transf_6"/>
</dbReference>
<name>A0ABW4UPF9_9BACL</name>
<accession>A0ABW4UPF9</accession>